<dbReference type="EMBL" id="KV419398">
    <property type="protein sequence ID" value="KZS97012.1"/>
    <property type="molecule type" value="Genomic_DNA"/>
</dbReference>
<keyword evidence="9" id="KW-1185">Reference proteome</keyword>
<dbReference type="Gene3D" id="2.130.10.10">
    <property type="entry name" value="YVTN repeat-like/Quinoprotein amine dehydrogenase"/>
    <property type="match status" value="2"/>
</dbReference>
<dbReference type="InterPro" id="IPR050505">
    <property type="entry name" value="WDR55/POC1"/>
</dbReference>
<dbReference type="SMART" id="SM00320">
    <property type="entry name" value="WD40"/>
    <property type="match status" value="5"/>
</dbReference>
<proteinExistence type="inferred from homology"/>
<feature type="repeat" description="WD" evidence="6">
    <location>
        <begin position="91"/>
        <end position="131"/>
    </location>
</feature>
<feature type="compositionally biased region" description="Basic and acidic residues" evidence="7">
    <location>
        <begin position="311"/>
        <end position="328"/>
    </location>
</feature>
<dbReference type="PANTHER" id="PTHR44019">
    <property type="entry name" value="WD REPEAT-CONTAINING PROTEIN 55"/>
    <property type="match status" value="1"/>
</dbReference>
<reference evidence="8 9" key="1">
    <citation type="journal article" date="2016" name="Mol. Biol. Evol.">
        <title>Comparative Genomics of Early-Diverging Mushroom-Forming Fungi Provides Insights into the Origins of Lignocellulose Decay Capabilities.</title>
        <authorList>
            <person name="Nagy L.G."/>
            <person name="Riley R."/>
            <person name="Tritt A."/>
            <person name="Adam C."/>
            <person name="Daum C."/>
            <person name="Floudas D."/>
            <person name="Sun H."/>
            <person name="Yadav J.S."/>
            <person name="Pangilinan J."/>
            <person name="Larsson K.H."/>
            <person name="Matsuura K."/>
            <person name="Barry K."/>
            <person name="Labutti K."/>
            <person name="Kuo R."/>
            <person name="Ohm R.A."/>
            <person name="Bhattacharya S.S."/>
            <person name="Shirouzu T."/>
            <person name="Yoshinaga Y."/>
            <person name="Martin F.M."/>
            <person name="Grigoriev I.V."/>
            <person name="Hibbett D.S."/>
        </authorList>
    </citation>
    <scope>NUCLEOTIDE SEQUENCE [LARGE SCALE GENOMIC DNA]</scope>
    <source>
        <strain evidence="8 9">HHB9708</strain>
    </source>
</reference>
<dbReference type="PROSITE" id="PS50082">
    <property type="entry name" value="WD_REPEATS_2"/>
    <property type="match status" value="1"/>
</dbReference>
<keyword evidence="2 6" id="KW-0853">WD repeat</keyword>
<evidence type="ECO:0000256" key="7">
    <source>
        <dbReference type="SAM" id="MobiDB-lite"/>
    </source>
</evidence>
<evidence type="ECO:0000256" key="5">
    <source>
        <dbReference type="ARBA" id="ARBA00039514"/>
    </source>
</evidence>
<gene>
    <name evidence="8" type="ORF">SISNIDRAFT_406794</name>
</gene>
<evidence type="ECO:0000256" key="6">
    <source>
        <dbReference type="PROSITE-ProRule" id="PRU00221"/>
    </source>
</evidence>
<dbReference type="InterPro" id="IPR015943">
    <property type="entry name" value="WD40/YVTN_repeat-like_dom_sf"/>
</dbReference>
<feature type="region of interest" description="Disordered" evidence="7">
    <location>
        <begin position="301"/>
        <end position="393"/>
    </location>
</feature>
<dbReference type="OrthoDB" id="2288928at2759"/>
<organism evidence="8 9">
    <name type="scientific">Sistotremastrum niveocremeum HHB9708</name>
    <dbReference type="NCBI Taxonomy" id="1314777"/>
    <lineage>
        <taxon>Eukaryota</taxon>
        <taxon>Fungi</taxon>
        <taxon>Dikarya</taxon>
        <taxon>Basidiomycota</taxon>
        <taxon>Agaricomycotina</taxon>
        <taxon>Agaricomycetes</taxon>
        <taxon>Sistotremastrales</taxon>
        <taxon>Sistotremastraceae</taxon>
        <taxon>Sertulicium</taxon>
        <taxon>Sertulicium niveocremeum</taxon>
    </lineage>
</organism>
<protein>
    <recommendedName>
        <fullName evidence="4">WD repeat-containing protein JIP5</fullName>
    </recommendedName>
    <alternativeName>
        <fullName evidence="5">WD repeat-containing protein jip5</fullName>
    </alternativeName>
</protein>
<dbReference type="AlphaFoldDB" id="A0A164YKT2"/>
<feature type="compositionally biased region" description="Acidic residues" evidence="7">
    <location>
        <begin position="329"/>
        <end position="356"/>
    </location>
</feature>
<dbReference type="Pfam" id="PF24796">
    <property type="entry name" value="WDR55"/>
    <property type="match status" value="1"/>
</dbReference>
<dbReference type="PANTHER" id="PTHR44019:SF20">
    <property type="entry name" value="WD REPEAT-CONTAINING PROTEIN 55"/>
    <property type="match status" value="1"/>
</dbReference>
<evidence type="ECO:0000313" key="8">
    <source>
        <dbReference type="EMBL" id="KZS97012.1"/>
    </source>
</evidence>
<accession>A0A164YKT2</accession>
<sequence>MPDIPIGNQVFDLVFHPKQDFVYVGTVAGEIKGFSYDAEGEYQEKLSIRPTMRSCRGLDMAVDGSKLYSVGKDKIFHILDAETGKTVEQRANAHESSINRIATLNENTVVTGDDEGVIKFWDPRKPEAIRSFEHHFDFISDFHFLPVKKQLITTSGDATVSVIDIRSNKKGPLAHSEDQEDELLSIVPIKKASRFVVGTQLGTLLVFNQAKGWADSVDRVPGHPSSVEALCPFPGADNVILTGSSDGMIRALQLYPTKLLGVIADHGEFPIERLKLDRESRWLGSVSHDNILKMTDVKDALEESDGEGEEEGKGKGVDLDAEDALDKDSSDDELQNEGEEAEEKESDSGSDSEDEPVKESKKRKKKKNPDPLGTKKKKNPLEGTGDPSFFAGL</sequence>
<dbReference type="InterPro" id="IPR001680">
    <property type="entry name" value="WD40_rpt"/>
</dbReference>
<evidence type="ECO:0000256" key="4">
    <source>
        <dbReference type="ARBA" id="ARBA00039238"/>
    </source>
</evidence>
<evidence type="ECO:0000256" key="2">
    <source>
        <dbReference type="ARBA" id="ARBA00022574"/>
    </source>
</evidence>
<comment type="similarity">
    <text evidence="1">Belongs to the WD repeat WDR55 family.</text>
</comment>
<evidence type="ECO:0000256" key="1">
    <source>
        <dbReference type="ARBA" id="ARBA00007625"/>
    </source>
</evidence>
<dbReference type="STRING" id="1314777.A0A164YKT2"/>
<evidence type="ECO:0000313" key="9">
    <source>
        <dbReference type="Proteomes" id="UP000076722"/>
    </source>
</evidence>
<evidence type="ECO:0000256" key="3">
    <source>
        <dbReference type="ARBA" id="ARBA00022737"/>
    </source>
</evidence>
<dbReference type="SUPFAM" id="SSF50978">
    <property type="entry name" value="WD40 repeat-like"/>
    <property type="match status" value="1"/>
</dbReference>
<dbReference type="InterPro" id="IPR036322">
    <property type="entry name" value="WD40_repeat_dom_sf"/>
</dbReference>
<name>A0A164YKT2_9AGAM</name>
<dbReference type="Proteomes" id="UP000076722">
    <property type="component" value="Unassembled WGS sequence"/>
</dbReference>
<keyword evidence="3" id="KW-0677">Repeat</keyword>